<sequence length="340" mass="37293">MSTIKGQGPTPTPASPDPAPAPPPRPKSPTFDRLDEGKFAMPPIDQWVTFEPLTGSPVGIAALLFAALYLRGAIWMWRNRRRWAIARTASFLIGCALIFAITMFGVNRLATESITALVFQQITLLTVVPPLLIAGSPGLLLLRSTPHTGLGRLVLRAAHGGLRSRFWSAALHPVVAIVIAILLYPVLYLTDAISVIMRIPFGQDALLFVILVLGIVSATPLWSSDPLPRQPSFAARFVDIAVEIQIHAIFGLILLRTATPLFSAYATPTGSHDPVIDQAIAGTLVWTYAELPMFVVLIVCLSRWRARDVRTSRQRQKAEDAELDSYNEYLASLSRRRNES</sequence>
<evidence type="ECO:0000256" key="6">
    <source>
        <dbReference type="SAM" id="MobiDB-lite"/>
    </source>
</evidence>
<feature type="transmembrane region" description="Helical" evidence="7">
    <location>
        <begin position="122"/>
        <end position="142"/>
    </location>
</feature>
<dbReference type="InterPro" id="IPR019108">
    <property type="entry name" value="Caa3_assmbl_CtaG-rel"/>
</dbReference>
<evidence type="ECO:0000313" key="9">
    <source>
        <dbReference type="Proteomes" id="UP000567246"/>
    </source>
</evidence>
<feature type="transmembrane region" description="Helical" evidence="7">
    <location>
        <begin position="58"/>
        <end position="77"/>
    </location>
</feature>
<evidence type="ECO:0000256" key="4">
    <source>
        <dbReference type="ARBA" id="ARBA00022989"/>
    </source>
</evidence>
<comment type="subcellular location">
    <subcellularLocation>
        <location evidence="1">Cell membrane</location>
        <topology evidence="1">Multi-pass membrane protein</topology>
    </subcellularLocation>
</comment>
<keyword evidence="2" id="KW-1003">Cell membrane</keyword>
<dbReference type="RefSeq" id="WP_223247519.1">
    <property type="nucleotide sequence ID" value="NZ_BAABAG010000031.1"/>
</dbReference>
<dbReference type="EMBL" id="JACHMW010000001">
    <property type="protein sequence ID" value="MBB5848093.1"/>
    <property type="molecule type" value="Genomic_DNA"/>
</dbReference>
<proteinExistence type="predicted"/>
<dbReference type="AlphaFoldDB" id="A0A7W9JI45"/>
<comment type="caution">
    <text evidence="8">The sequence shown here is derived from an EMBL/GenBank/DDBJ whole genome shotgun (WGS) entry which is preliminary data.</text>
</comment>
<dbReference type="Pfam" id="PF09678">
    <property type="entry name" value="Caa3_CtaG"/>
    <property type="match status" value="1"/>
</dbReference>
<evidence type="ECO:0000313" key="8">
    <source>
        <dbReference type="EMBL" id="MBB5848093.1"/>
    </source>
</evidence>
<evidence type="ECO:0000256" key="2">
    <source>
        <dbReference type="ARBA" id="ARBA00022475"/>
    </source>
</evidence>
<feature type="transmembrane region" description="Helical" evidence="7">
    <location>
        <begin position="89"/>
        <end position="110"/>
    </location>
</feature>
<feature type="transmembrane region" description="Helical" evidence="7">
    <location>
        <begin position="166"/>
        <end position="185"/>
    </location>
</feature>
<feature type="transmembrane region" description="Helical" evidence="7">
    <location>
        <begin position="244"/>
        <end position="265"/>
    </location>
</feature>
<evidence type="ECO:0000256" key="3">
    <source>
        <dbReference type="ARBA" id="ARBA00022692"/>
    </source>
</evidence>
<evidence type="ECO:0000256" key="7">
    <source>
        <dbReference type="SAM" id="Phobius"/>
    </source>
</evidence>
<feature type="region of interest" description="Disordered" evidence="6">
    <location>
        <begin position="1"/>
        <end position="29"/>
    </location>
</feature>
<accession>A0A7W9JI45</accession>
<dbReference type="Proteomes" id="UP000567246">
    <property type="component" value="Unassembled WGS sequence"/>
</dbReference>
<protein>
    <submittedName>
        <fullName evidence="8">Putative membrane protein</fullName>
    </submittedName>
</protein>
<organism evidence="8 9">
    <name type="scientific">Micrococcus endophyticus</name>
    <dbReference type="NCBI Taxonomy" id="455343"/>
    <lineage>
        <taxon>Bacteria</taxon>
        <taxon>Bacillati</taxon>
        <taxon>Actinomycetota</taxon>
        <taxon>Actinomycetes</taxon>
        <taxon>Micrococcales</taxon>
        <taxon>Micrococcaceae</taxon>
        <taxon>Micrococcus</taxon>
    </lineage>
</organism>
<keyword evidence="4 7" id="KW-1133">Transmembrane helix</keyword>
<feature type="compositionally biased region" description="Pro residues" evidence="6">
    <location>
        <begin position="10"/>
        <end position="27"/>
    </location>
</feature>
<name>A0A7W9JI45_9MICC</name>
<feature type="transmembrane region" description="Helical" evidence="7">
    <location>
        <begin position="205"/>
        <end position="223"/>
    </location>
</feature>
<evidence type="ECO:0000256" key="5">
    <source>
        <dbReference type="ARBA" id="ARBA00023136"/>
    </source>
</evidence>
<keyword evidence="5 7" id="KW-0472">Membrane</keyword>
<feature type="transmembrane region" description="Helical" evidence="7">
    <location>
        <begin position="285"/>
        <end position="304"/>
    </location>
</feature>
<dbReference type="GO" id="GO:0005886">
    <property type="term" value="C:plasma membrane"/>
    <property type="evidence" value="ECO:0007669"/>
    <property type="project" value="UniProtKB-SubCell"/>
</dbReference>
<evidence type="ECO:0000256" key="1">
    <source>
        <dbReference type="ARBA" id="ARBA00004651"/>
    </source>
</evidence>
<gene>
    <name evidence="8" type="ORF">HDA33_000657</name>
</gene>
<keyword evidence="3 7" id="KW-0812">Transmembrane</keyword>
<reference evidence="8 9" key="1">
    <citation type="submission" date="2020-08" db="EMBL/GenBank/DDBJ databases">
        <title>Sequencing the genomes of 1000 actinobacteria strains.</title>
        <authorList>
            <person name="Klenk H.-P."/>
        </authorList>
    </citation>
    <scope>NUCLEOTIDE SEQUENCE [LARGE SCALE GENOMIC DNA]</scope>
    <source>
        <strain evidence="8 9">DSM 17945</strain>
    </source>
</reference>
<keyword evidence="9" id="KW-1185">Reference proteome</keyword>